<dbReference type="SUPFAM" id="SSF51445">
    <property type="entry name" value="(Trans)glycosidases"/>
    <property type="match status" value="2"/>
</dbReference>
<evidence type="ECO:0000259" key="5">
    <source>
        <dbReference type="Pfam" id="PF01055"/>
    </source>
</evidence>
<feature type="domain" description="Glycoside hydrolase family 31 TIM barrel" evidence="5">
    <location>
        <begin position="1117"/>
        <end position="1161"/>
    </location>
</feature>
<feature type="domain" description="Glycoside hydrolase family 31 TIM barrel" evidence="5">
    <location>
        <begin position="1489"/>
        <end position="1533"/>
    </location>
</feature>
<feature type="domain" description="Glycoside hydrolase family 31 TIM barrel" evidence="5">
    <location>
        <begin position="869"/>
        <end position="913"/>
    </location>
</feature>
<keyword evidence="4" id="KW-0326">Glycosidase</keyword>
<organism evidence="7 8">
    <name type="scientific">Euphydryas editha</name>
    <name type="common">Edith's checkerspot</name>
    <dbReference type="NCBI Taxonomy" id="104508"/>
    <lineage>
        <taxon>Eukaryota</taxon>
        <taxon>Metazoa</taxon>
        <taxon>Ecdysozoa</taxon>
        <taxon>Arthropoda</taxon>
        <taxon>Hexapoda</taxon>
        <taxon>Insecta</taxon>
        <taxon>Pterygota</taxon>
        <taxon>Neoptera</taxon>
        <taxon>Endopterygota</taxon>
        <taxon>Lepidoptera</taxon>
        <taxon>Glossata</taxon>
        <taxon>Ditrysia</taxon>
        <taxon>Papilionoidea</taxon>
        <taxon>Nymphalidae</taxon>
        <taxon>Nymphalinae</taxon>
        <taxon>Euphydryas</taxon>
    </lineage>
</organism>
<protein>
    <recommendedName>
        <fullName evidence="9">Lysosomal alpha-glucosidase</fullName>
    </recommendedName>
</protein>
<keyword evidence="3" id="KW-0325">Glycoprotein</keyword>
<dbReference type="InterPro" id="IPR017853">
    <property type="entry name" value="GH"/>
</dbReference>
<dbReference type="Gene3D" id="2.60.40.1760">
    <property type="entry name" value="glycosyl hydrolase (family 31)"/>
    <property type="match status" value="1"/>
</dbReference>
<dbReference type="GO" id="GO:0030246">
    <property type="term" value="F:carbohydrate binding"/>
    <property type="evidence" value="ECO:0007669"/>
    <property type="project" value="InterPro"/>
</dbReference>
<evidence type="ECO:0000256" key="4">
    <source>
        <dbReference type="ARBA" id="ARBA00023295"/>
    </source>
</evidence>
<dbReference type="Pfam" id="PF01055">
    <property type="entry name" value="Glyco_hydro_31_2nd"/>
    <property type="match status" value="14"/>
</dbReference>
<evidence type="ECO:0000313" key="7">
    <source>
        <dbReference type="EMBL" id="CAH2091480.1"/>
    </source>
</evidence>
<dbReference type="FunFam" id="3.20.20.80:FF:000016">
    <property type="entry name" value="Maltase-glucoamylase, intestinal"/>
    <property type="match status" value="1"/>
</dbReference>
<feature type="domain" description="Glycoside hydrolase family 31 TIM barrel" evidence="5">
    <location>
        <begin position="1241"/>
        <end position="1285"/>
    </location>
</feature>
<dbReference type="GO" id="GO:0005975">
    <property type="term" value="P:carbohydrate metabolic process"/>
    <property type="evidence" value="ECO:0007669"/>
    <property type="project" value="InterPro"/>
</dbReference>
<feature type="domain" description="Glycoside hydrolase family 31 TIM barrel" evidence="5">
    <location>
        <begin position="138"/>
        <end position="417"/>
    </location>
</feature>
<evidence type="ECO:0000259" key="6">
    <source>
        <dbReference type="Pfam" id="PF21365"/>
    </source>
</evidence>
<feature type="domain" description="Glycoside hydrolase family 31 TIM barrel" evidence="5">
    <location>
        <begin position="745"/>
        <end position="789"/>
    </location>
</feature>
<dbReference type="InterPro" id="IPR000322">
    <property type="entry name" value="Glyco_hydro_31_TIM"/>
</dbReference>
<feature type="domain" description="Glycoside hydrolase family 31 TIM barrel" evidence="5">
    <location>
        <begin position="1937"/>
        <end position="2052"/>
    </location>
</feature>
<dbReference type="Pfam" id="PF21365">
    <property type="entry name" value="Glyco_hydro_31_3rd"/>
    <property type="match status" value="1"/>
</dbReference>
<keyword evidence="2" id="KW-0378">Hydrolase</keyword>
<feature type="domain" description="Glycoside hydrolase family 31 TIM barrel" evidence="5">
    <location>
        <begin position="993"/>
        <end position="1037"/>
    </location>
</feature>
<feature type="domain" description="Glycoside hydrolase family 31 TIM barrel" evidence="5">
    <location>
        <begin position="497"/>
        <end position="541"/>
    </location>
</feature>
<sequence>MQCCRRSVNTQNVGGLILSDKFLQLSALLAGARLYGLGEKQAPLLNDLQWRTVTLFNRDIAPTENVNLYGTHPFYLCLEKDGNSHGMALINSNAMDIVLQPTPAITYRALGGVLNFFVLLGPTPRDVVTQYTSLVGRPFLPPYWALGFHLCKFNYGSLNVTRDVMQRNRDAGIPLDVQWNDLDYMNEGNDFTYDKDKFAGLPEFVNQLHEQGMHYVILIDPGVSAAEKPGKYPPFDRGLEMDIFVKNSTDQPFIGKVWNKVSTAWPDFTHPNASAYWKEMLTNFHKIIKYDGAWIDMNEPSNFLSGSMYGTCADEKLPYKPKAIPAEGLKYKTLCMDAKHYAGSHYDLHNLYALTEAIVTFESLREVRGKRPFVVSRASSPGLGRVAAHWSGDVFSRWHDMRASIPGTASVLSVRGVARLVARPRARGGALERRRVQPLARHARLHTRYRVCSVCSWCRAPRRPASGAWRRTGAATCSAAGTTCAPPYQVPRLFCLFVVSRASSPGLGRVAAHWSGDVFSRWHDMRASIPGTASVLSVRGVARLVARPRARGGALERRRVQPLARHARLHTRYRVCSVCSWCRAPRRPASGAWRRTGAATCSAAGTTCAPPYQVPRLFCLFVVSRASSPGLGRVAAHWSGDVFSRWHDMRASIPGTASVLSVRGVARLVARPRARGGALERRRVQPLARHARLHTRYRVCSVCSWCRAPRRPASGAWRRTGAATCSAAGTTCAPPYQVPRLFCLFVVSRASSPGLGRVAAHWSGDVFSRWHDMRASIPGTASVLSVRGVARLVARPRARGGALERRRVQPLARHARLHTRYRVCSVCSWCRAPRRPASGAWRRTGAATCSAAGTTCAPPYQVPRLFCLFVVSRASSPGLGRVAAHWSGDVFSRWHDMRASIPGTASVLSVRGVARLVARPRARGGALERRRVQPLARHARLHTRYRVCSVCSWCRAPRRPASGAWRRTGAATCSAAGTTCAPPYQVPRLFCLFVVSRASSPGLGRVAAHWSGDVFSRWHDMRASIPGTASVLSVRGVARLVARPRARGGALERRRVQPLARHARLHTRYRVCSVCSWCRAPRRPASGAWRRTGAATCSAAGTTCAPPYQVPRLFCLFVVSRASSPGLGRVAAHWSGDVFSRWHDMRASIPGTASVLSVRGVARLVARPRARGGALERRRVQPLARHARLHTRYRVCSVCSWCRAPRRPASGAWRRTGAATCSAAGTTCAPPYQVPRLFCLFVVSRASSPGLGRVAAHWSGDVFSRWHDMRASIPGTASVLSVRGVARLVARPRARGGALERRRVQPLARHARLHTRYRVCSVCSWCRAPRRPASGAWRRTGAATCSAAGTTCAPPYQVPRLFCLFVVSRASSPGLGRVAAHWSGDVFSRWHDMRASIPGTASVLSVRGVARLVARPRARGGALERRRVQPLARHARLHTRYRVCSVCSWCRAPRRPASGAWRRTGAATCSAAGTTCAPPYQVPRLFCLFVVSRASSPGLGRVAAHWSGDVFSRWHDMRASIPGTASVLSVRGVARLVARPRARGGALERRRVQPLARHARLHTRYRVCSVCSWCRAPRRPASGAWRRTGAATCSAAGTTCAPPYQVPRLFCLFVVSRASSPGLGRVAAHWSGDVFSRWHDMRASIPGTASVLSVRGVARLVARPRARGGALERRRVQPLARHARLHTRYRVCSVCSWCRGPRRPASGAWRRTGAATCSAAGTTCAPPYQVPRLFCLFVVSRASSPGLGRVAAHWSGDVFSRWHDMRASIPVGGMRYRWEGCATGGRDALCRAPGCMGTTILLISSVPRLFCLFVVSRASSPGLGRVAAHWSGDVFSRWHDMRASIPGTASVLSVRGVARLVARPQARGGALEWRRVQPLARHARLHTRYRVCSVCSWCRAPRRPASGAWRRTGAATCSAAGTTCAPTYQVPRLFCLFVVSRASSPGLGRVAAHWSGDVFSRWHDMRASIPDLLSFSLFGIPMMGTDICGFNGDTTPELCKRWMQLGAFYPFSRNHNTNDAKPQDPASMGGEVLSASRVALRARYRLLPLYYTRLVRAHLAGDALAAPLFFEFPSDSNVHAIDDQFLIGSHVMITAILHEGANTTKALYPGKDPWYSFRDGSFLAQDQWKEVTDDDMVAVRGGAVLPLQEPPLKGPINTAITRSSPMQLLVAPDAAGGAEGELYWDDGDSINSYEEKKYSLIRFNTKNNELSSQVVWWGYGVPSVNSISILGQTKPIKSVTINNVQTEFKYDTKIQVLTIANLNLALDKSFSVKWTY</sequence>
<dbReference type="PANTHER" id="PTHR22762">
    <property type="entry name" value="ALPHA-GLUCOSIDASE"/>
    <property type="match status" value="1"/>
</dbReference>
<dbReference type="InterPro" id="IPR013780">
    <property type="entry name" value="Glyco_hydro_b"/>
</dbReference>
<evidence type="ECO:0008006" key="9">
    <source>
        <dbReference type="Google" id="ProtNLM"/>
    </source>
</evidence>
<evidence type="ECO:0000256" key="3">
    <source>
        <dbReference type="ARBA" id="ARBA00023180"/>
    </source>
</evidence>
<dbReference type="InterPro" id="IPR011013">
    <property type="entry name" value="Gal_mutarotase_sf_dom"/>
</dbReference>
<dbReference type="CDD" id="cd14752">
    <property type="entry name" value="GH31_N"/>
    <property type="match status" value="1"/>
</dbReference>
<dbReference type="Proteomes" id="UP001153954">
    <property type="component" value="Unassembled WGS sequence"/>
</dbReference>
<proteinExistence type="inferred from homology"/>
<feature type="domain" description="Glycoside hydrolase family 31 TIM barrel" evidence="5">
    <location>
        <begin position="621"/>
        <end position="665"/>
    </location>
</feature>
<keyword evidence="8" id="KW-1185">Reference proteome</keyword>
<feature type="domain" description="Glycosyl hydrolase family 31 C-terminal" evidence="6">
    <location>
        <begin position="2062"/>
        <end position="2145"/>
    </location>
</feature>
<accession>A0AAU9TWM9</accession>
<comment type="caution">
    <text evidence="7">The sequence shown here is derived from an EMBL/GenBank/DDBJ whole genome shotgun (WGS) entry which is preliminary data.</text>
</comment>
<dbReference type="Gene3D" id="3.20.20.80">
    <property type="entry name" value="Glycosidases"/>
    <property type="match status" value="14"/>
</dbReference>
<feature type="domain" description="Glycoside hydrolase family 31 TIM barrel" evidence="5">
    <location>
        <begin position="1737"/>
        <end position="1783"/>
    </location>
</feature>
<reference evidence="7" key="1">
    <citation type="submission" date="2022-03" db="EMBL/GenBank/DDBJ databases">
        <authorList>
            <person name="Tunstrom K."/>
        </authorList>
    </citation>
    <scope>NUCLEOTIDE SEQUENCE</scope>
</reference>
<dbReference type="GO" id="GO:0004558">
    <property type="term" value="F:alpha-1,4-glucosidase activity"/>
    <property type="evidence" value="ECO:0007669"/>
    <property type="project" value="TreeGrafter"/>
</dbReference>
<name>A0AAU9TWM9_EUPED</name>
<feature type="domain" description="Glycoside hydrolase family 31 TIM barrel" evidence="5">
    <location>
        <begin position="1613"/>
        <end position="1657"/>
    </location>
</feature>
<dbReference type="CDD" id="cd06602">
    <property type="entry name" value="GH31_MGAM_SI_GAA"/>
    <property type="match status" value="1"/>
</dbReference>
<dbReference type="SUPFAM" id="SSF51011">
    <property type="entry name" value="Glycosyl hydrolase domain"/>
    <property type="match status" value="1"/>
</dbReference>
<evidence type="ECO:0000256" key="1">
    <source>
        <dbReference type="ARBA" id="ARBA00007806"/>
    </source>
</evidence>
<dbReference type="PANTHER" id="PTHR22762:SF131">
    <property type="entry name" value="GLYCOSIDE HYDROLASE FAMILY 31 N-TERMINAL DOMAIN-CONTAINING PROTEIN"/>
    <property type="match status" value="1"/>
</dbReference>
<dbReference type="InterPro" id="IPR048395">
    <property type="entry name" value="Glyco_hydro_31_C"/>
</dbReference>
<comment type="similarity">
    <text evidence="1">Belongs to the glycosyl hydrolase 31 family.</text>
</comment>
<feature type="domain" description="Glycoside hydrolase family 31 TIM barrel" evidence="5">
    <location>
        <begin position="1365"/>
        <end position="1409"/>
    </location>
</feature>
<evidence type="ECO:0000256" key="2">
    <source>
        <dbReference type="ARBA" id="ARBA00022801"/>
    </source>
</evidence>
<dbReference type="EMBL" id="CAKOGL010000010">
    <property type="protein sequence ID" value="CAH2091480.1"/>
    <property type="molecule type" value="Genomic_DNA"/>
</dbReference>
<dbReference type="Gene3D" id="2.60.40.1180">
    <property type="entry name" value="Golgi alpha-mannosidase II"/>
    <property type="match status" value="2"/>
</dbReference>
<feature type="domain" description="Glycoside hydrolase family 31 TIM barrel" evidence="5">
    <location>
        <begin position="1813"/>
        <end position="1857"/>
    </location>
</feature>
<evidence type="ECO:0000313" key="8">
    <source>
        <dbReference type="Proteomes" id="UP001153954"/>
    </source>
</evidence>
<dbReference type="SUPFAM" id="SSF74650">
    <property type="entry name" value="Galactose mutarotase-like"/>
    <property type="match status" value="1"/>
</dbReference>
<gene>
    <name evidence="7" type="ORF">EEDITHA_LOCUS7343</name>
</gene>